<sequence>MEVKKEGWEFTKEIGDEYGHAPPTPRPYEDITIPRGAQRPPASSVGRNEPRPIRSDETSLPEIRYERGPTPKFSEDGYEADDDARRRLPNNARDEMEMQDMGGYREIDHHLDLEGSGGMQVLPPAYPDGKQPQVEPTYAQVDKSKKKMYQLQGTEGPTTDSWV</sequence>
<reference evidence="2" key="1">
    <citation type="submission" date="2023-01" db="EMBL/GenBank/DDBJ databases">
        <title>Genome assembly of the deep-sea coral Lophelia pertusa.</title>
        <authorList>
            <person name="Herrera S."/>
            <person name="Cordes E."/>
        </authorList>
    </citation>
    <scope>NUCLEOTIDE SEQUENCE</scope>
    <source>
        <strain evidence="2">USNM1676648</strain>
        <tissue evidence="2">Polyp</tissue>
    </source>
</reference>
<proteinExistence type="predicted"/>
<organism evidence="2 3">
    <name type="scientific">Desmophyllum pertusum</name>
    <dbReference type="NCBI Taxonomy" id="174260"/>
    <lineage>
        <taxon>Eukaryota</taxon>
        <taxon>Metazoa</taxon>
        <taxon>Cnidaria</taxon>
        <taxon>Anthozoa</taxon>
        <taxon>Hexacorallia</taxon>
        <taxon>Scleractinia</taxon>
        <taxon>Caryophylliina</taxon>
        <taxon>Caryophylliidae</taxon>
        <taxon>Desmophyllum</taxon>
    </lineage>
</organism>
<dbReference type="OrthoDB" id="3245100at2759"/>
<evidence type="ECO:0000256" key="1">
    <source>
        <dbReference type="SAM" id="MobiDB-lite"/>
    </source>
</evidence>
<feature type="compositionally biased region" description="Basic and acidic residues" evidence="1">
    <location>
        <begin position="48"/>
        <end position="75"/>
    </location>
</feature>
<evidence type="ECO:0000313" key="2">
    <source>
        <dbReference type="EMBL" id="KAJ7392243.1"/>
    </source>
</evidence>
<comment type="caution">
    <text evidence="2">The sequence shown here is derived from an EMBL/GenBank/DDBJ whole genome shotgun (WGS) entry which is preliminary data.</text>
</comment>
<feature type="region of interest" description="Disordered" evidence="1">
    <location>
        <begin position="114"/>
        <end position="143"/>
    </location>
</feature>
<feature type="region of interest" description="Disordered" evidence="1">
    <location>
        <begin position="1"/>
        <end position="98"/>
    </location>
</feature>
<dbReference type="EMBL" id="MU825402">
    <property type="protein sequence ID" value="KAJ7392243.1"/>
    <property type="molecule type" value="Genomic_DNA"/>
</dbReference>
<dbReference type="Proteomes" id="UP001163046">
    <property type="component" value="Unassembled WGS sequence"/>
</dbReference>
<protein>
    <submittedName>
        <fullName evidence="2">Uncharacterized protein</fullName>
    </submittedName>
</protein>
<name>A0A9X0A397_9CNID</name>
<feature type="compositionally biased region" description="Basic and acidic residues" evidence="1">
    <location>
        <begin position="1"/>
        <end position="19"/>
    </location>
</feature>
<gene>
    <name evidence="2" type="ORF">OS493_013621</name>
</gene>
<evidence type="ECO:0000313" key="3">
    <source>
        <dbReference type="Proteomes" id="UP001163046"/>
    </source>
</evidence>
<dbReference type="AlphaFoldDB" id="A0A9X0A397"/>
<keyword evidence="3" id="KW-1185">Reference proteome</keyword>
<accession>A0A9X0A397</accession>